<keyword evidence="2 5" id="KW-0378">Hydrolase</keyword>
<proteinExistence type="inferred from homology"/>
<dbReference type="InterPro" id="IPR002410">
    <property type="entry name" value="Peptidase_S33"/>
</dbReference>
<dbReference type="InterPro" id="IPR000073">
    <property type="entry name" value="AB_hydrolase_1"/>
</dbReference>
<organism evidence="5 6">
    <name type="scientific">Kineococcus gynurae</name>
    <dbReference type="NCBI Taxonomy" id="452979"/>
    <lineage>
        <taxon>Bacteria</taxon>
        <taxon>Bacillati</taxon>
        <taxon>Actinomycetota</taxon>
        <taxon>Actinomycetes</taxon>
        <taxon>Kineosporiales</taxon>
        <taxon>Kineosporiaceae</taxon>
        <taxon>Kineococcus</taxon>
    </lineage>
</organism>
<dbReference type="RefSeq" id="WP_380135202.1">
    <property type="nucleotide sequence ID" value="NZ_JBHLUI010000003.1"/>
</dbReference>
<dbReference type="Gene3D" id="3.40.50.1820">
    <property type="entry name" value="alpha/beta hydrolase"/>
    <property type="match status" value="1"/>
</dbReference>
<reference evidence="5 6" key="1">
    <citation type="submission" date="2024-09" db="EMBL/GenBank/DDBJ databases">
        <authorList>
            <person name="Sun Q."/>
            <person name="Mori K."/>
        </authorList>
    </citation>
    <scope>NUCLEOTIDE SEQUENCE [LARGE SCALE GENOMIC DNA]</scope>
    <source>
        <strain evidence="5 6">TISTR 1856</strain>
    </source>
</reference>
<dbReference type="PANTHER" id="PTHR43248">
    <property type="entry name" value="2-SUCCINYL-6-HYDROXY-2,4-CYCLOHEXADIENE-1-CARBOXYLATE SYNTHASE"/>
    <property type="match status" value="1"/>
</dbReference>
<evidence type="ECO:0000259" key="4">
    <source>
        <dbReference type="Pfam" id="PF00561"/>
    </source>
</evidence>
<protein>
    <submittedName>
        <fullName evidence="5">Alpha/beta fold hydrolase</fullName>
    </submittedName>
</protein>
<comment type="similarity">
    <text evidence="1">Belongs to the peptidase S33 family.</text>
</comment>
<dbReference type="SUPFAM" id="SSF53474">
    <property type="entry name" value="alpha/beta-Hydrolases"/>
    <property type="match status" value="1"/>
</dbReference>
<gene>
    <name evidence="5" type="ORF">ACFFVI_08810</name>
</gene>
<dbReference type="EMBL" id="JBHMDM010000004">
    <property type="protein sequence ID" value="MFB9377069.1"/>
    <property type="molecule type" value="Genomic_DNA"/>
</dbReference>
<dbReference type="Pfam" id="PF00561">
    <property type="entry name" value="Abhydrolase_1"/>
    <property type="match status" value="1"/>
</dbReference>
<evidence type="ECO:0000256" key="1">
    <source>
        <dbReference type="ARBA" id="ARBA00010088"/>
    </source>
</evidence>
<name>A0ABV5LSM4_9ACTN</name>
<feature type="region of interest" description="Disordered" evidence="3">
    <location>
        <begin position="1"/>
        <end position="20"/>
    </location>
</feature>
<feature type="compositionally biased region" description="Low complexity" evidence="3">
    <location>
        <begin position="1"/>
        <end position="13"/>
    </location>
</feature>
<dbReference type="InterPro" id="IPR029058">
    <property type="entry name" value="AB_hydrolase_fold"/>
</dbReference>
<sequence>MSTPDTLDTTTTRLDGHTAHAHRLTVPVDRGDPTQGEITVFAREVVRDGGEDRPRLLFLQGGPGNPSPRPDTISGWLDRALEDYRVVLLDQRGTGLSSPQDAQSLAGLTPVEQADRLSRFRADAIVADAEALREALGIDRWSLLGQSYGGFCAVTYLSRSPGSLREVFITAGLPGLTNGPDEVYRRTYAQTARRHAEFYARYPDDAALAARIAEHLAGEDERLPTGERLSPRRFRRLGTLLGTTSRFDGLHHLLEDPFTTVGGERRLRSGFLQDVGAELSGARHPLYDVLHESIYVLGPTTGPSAWSAERVRAEFPEFALDSTGEFRFTAEHVYPWQFEEDPALTPLAEAAELLAHRDLGPLYDVEALAANEVPVAAAVYVDDLYVPYDLSVETARRIRGTRTFVTNEYHHDGLRLDGRRLLDRLVELARR</sequence>
<evidence type="ECO:0000313" key="5">
    <source>
        <dbReference type="EMBL" id="MFB9377069.1"/>
    </source>
</evidence>
<evidence type="ECO:0000256" key="3">
    <source>
        <dbReference type="SAM" id="MobiDB-lite"/>
    </source>
</evidence>
<keyword evidence="6" id="KW-1185">Reference proteome</keyword>
<dbReference type="PRINTS" id="PR00793">
    <property type="entry name" value="PROAMNOPTASE"/>
</dbReference>
<evidence type="ECO:0000313" key="6">
    <source>
        <dbReference type="Proteomes" id="UP001589748"/>
    </source>
</evidence>
<feature type="domain" description="AB hydrolase-1" evidence="4">
    <location>
        <begin position="54"/>
        <end position="207"/>
    </location>
</feature>
<accession>A0ABV5LSM4</accession>
<evidence type="ECO:0000256" key="2">
    <source>
        <dbReference type="ARBA" id="ARBA00022801"/>
    </source>
</evidence>
<dbReference type="PANTHER" id="PTHR43248:SF2">
    <property type="entry name" value="PROLYL AMINOPEPTIDASE"/>
    <property type="match status" value="1"/>
</dbReference>
<comment type="caution">
    <text evidence="5">The sequence shown here is derived from an EMBL/GenBank/DDBJ whole genome shotgun (WGS) entry which is preliminary data.</text>
</comment>
<dbReference type="Proteomes" id="UP001589748">
    <property type="component" value="Unassembled WGS sequence"/>
</dbReference>
<dbReference type="InterPro" id="IPR051601">
    <property type="entry name" value="Serine_prot/Carboxylest_S33"/>
</dbReference>
<dbReference type="GO" id="GO:0016787">
    <property type="term" value="F:hydrolase activity"/>
    <property type="evidence" value="ECO:0007669"/>
    <property type="project" value="UniProtKB-KW"/>
</dbReference>